<comment type="caution">
    <text evidence="1">The sequence shown here is derived from an EMBL/GenBank/DDBJ whole genome shotgun (WGS) entry which is preliminary data.</text>
</comment>
<keyword evidence="2" id="KW-1185">Reference proteome</keyword>
<reference evidence="1 2" key="1">
    <citation type="submission" date="2024-08" db="EMBL/GenBank/DDBJ databases">
        <title>Mycobacterium servetensis sp. nov., a novel rapid-growing mycobacterial species recovered from a human patient in Zaragoza, Spain.</title>
        <authorList>
            <person name="Tristancho-Baro A.I."/>
            <person name="Buenestado-Serrano S."/>
            <person name="Garcia De Viedma D."/>
            <person name="Milagro-Beamonte A."/>
            <person name="Burillo N."/>
            <person name="Sanz S."/>
            <person name="Lopez-Calleja A.I."/>
            <person name="Penas-Utrilla D."/>
            <person name="Guardingo M."/>
            <person name="Garcia M.J."/>
            <person name="Vinuelas-Bayon J."/>
        </authorList>
    </citation>
    <scope>NUCLEOTIDE SEQUENCE [LARGE SCALE GENOMIC DNA]</scope>
    <source>
        <strain evidence="2">HUMS_12744610</strain>
    </source>
</reference>
<organism evidence="1 2">
    <name type="scientific">Mycobacterium servetii</name>
    <dbReference type="NCBI Taxonomy" id="3237418"/>
    <lineage>
        <taxon>Bacteria</taxon>
        <taxon>Bacillati</taxon>
        <taxon>Actinomycetota</taxon>
        <taxon>Actinomycetes</taxon>
        <taxon>Mycobacteriales</taxon>
        <taxon>Mycobacteriaceae</taxon>
        <taxon>Mycobacterium</taxon>
    </lineage>
</organism>
<gene>
    <name evidence="1" type="ORF">AB8998_18985</name>
</gene>
<name>A0ABV4C3S8_9MYCO</name>
<evidence type="ECO:0008006" key="3">
    <source>
        <dbReference type="Google" id="ProtNLM"/>
    </source>
</evidence>
<dbReference type="EMBL" id="JBGEDP010000001">
    <property type="protein sequence ID" value="MEY8016930.1"/>
    <property type="molecule type" value="Genomic_DNA"/>
</dbReference>
<protein>
    <recommendedName>
        <fullName evidence="3">Methyl-accepting chemotaxis protein</fullName>
    </recommendedName>
</protein>
<proteinExistence type="predicted"/>
<dbReference type="Proteomes" id="UP001564760">
    <property type="component" value="Unassembled WGS sequence"/>
</dbReference>
<accession>A0ABV4C3S8</accession>
<dbReference type="RefSeq" id="WP_369739282.1">
    <property type="nucleotide sequence ID" value="NZ_JBGEDP010000001.1"/>
</dbReference>
<evidence type="ECO:0000313" key="1">
    <source>
        <dbReference type="EMBL" id="MEY8016930.1"/>
    </source>
</evidence>
<sequence>MGTKIGENISFLRDRTADIDTLAEKMKGVADAASRMEEVTTEMARGTHVSHEAAEQLNTATEGMRDHLADFDDFWRPPLLFLLGTALFRHPHVLVASVRVRVDG</sequence>
<evidence type="ECO:0000313" key="2">
    <source>
        <dbReference type="Proteomes" id="UP001564760"/>
    </source>
</evidence>